<sequence>MSNLQRLDRAEDTRAWARESASSFIHPSIHPPTPALMPLSRLPHPAACICAACATRHLHIAAPVRSQTRSIRRFHSRFPIPCAWSVSLDGSDMMAQRRNHRPSWWNPIASSSTPNLTSVSAMPIRSPQPAPSASLASIPIVDSPYRLPPTTRPLAPSSITAKTWNLVQTRSTCATVAEINSQPPIVCSLHHLFPMQTSPVSILLAGRHALF</sequence>
<dbReference type="EMBL" id="KI963944">
    <property type="protein sequence ID" value="EUC48141.1"/>
    <property type="molecule type" value="Genomic_DNA"/>
</dbReference>
<reference evidence="1 2" key="1">
    <citation type="journal article" date="2013" name="PLoS Genet.">
        <title>Comparative genome structure, secondary metabolite, and effector coding capacity across Cochliobolus pathogens.</title>
        <authorList>
            <person name="Condon B.J."/>
            <person name="Leng Y."/>
            <person name="Wu D."/>
            <person name="Bushley K.E."/>
            <person name="Ohm R.A."/>
            <person name="Otillar R."/>
            <person name="Martin J."/>
            <person name="Schackwitz W."/>
            <person name="Grimwood J."/>
            <person name="MohdZainudin N."/>
            <person name="Xue C."/>
            <person name="Wang R."/>
            <person name="Manning V.A."/>
            <person name="Dhillon B."/>
            <person name="Tu Z.J."/>
            <person name="Steffenson B.J."/>
            <person name="Salamov A."/>
            <person name="Sun H."/>
            <person name="Lowry S."/>
            <person name="LaButti K."/>
            <person name="Han J."/>
            <person name="Copeland A."/>
            <person name="Lindquist E."/>
            <person name="Barry K."/>
            <person name="Schmutz J."/>
            <person name="Baker S.E."/>
            <person name="Ciuffetti L.M."/>
            <person name="Grigoriev I.V."/>
            <person name="Zhong S."/>
            <person name="Turgeon B.G."/>
        </authorList>
    </citation>
    <scope>NUCLEOTIDE SEQUENCE [LARGE SCALE GENOMIC DNA]</scope>
    <source>
        <strain evidence="1 2">ATCC 44560</strain>
    </source>
</reference>
<dbReference type="HOGENOM" id="CLU_1250568_0_0_1"/>
<keyword evidence="2" id="KW-1185">Reference proteome</keyword>
<dbReference type="KEGG" id="bor:COCMIDRAFT_34363"/>
<evidence type="ECO:0000313" key="2">
    <source>
        <dbReference type="Proteomes" id="UP000054032"/>
    </source>
</evidence>
<proteinExistence type="predicted"/>
<gene>
    <name evidence="1" type="ORF">COCMIDRAFT_34363</name>
</gene>
<dbReference type="OrthoDB" id="10430899at2759"/>
<organism evidence="1 2">
    <name type="scientific">Bipolaris oryzae ATCC 44560</name>
    <dbReference type="NCBI Taxonomy" id="930090"/>
    <lineage>
        <taxon>Eukaryota</taxon>
        <taxon>Fungi</taxon>
        <taxon>Dikarya</taxon>
        <taxon>Ascomycota</taxon>
        <taxon>Pezizomycotina</taxon>
        <taxon>Dothideomycetes</taxon>
        <taxon>Pleosporomycetidae</taxon>
        <taxon>Pleosporales</taxon>
        <taxon>Pleosporineae</taxon>
        <taxon>Pleosporaceae</taxon>
        <taxon>Bipolaris</taxon>
    </lineage>
</organism>
<protein>
    <submittedName>
        <fullName evidence="1">Uncharacterized protein</fullName>
    </submittedName>
</protein>
<dbReference type="AlphaFoldDB" id="W6ZWE1"/>
<dbReference type="Proteomes" id="UP000054032">
    <property type="component" value="Unassembled WGS sequence"/>
</dbReference>
<name>W6ZWE1_COCMI</name>
<accession>W6ZWE1</accession>
<dbReference type="GeneID" id="19122543"/>
<dbReference type="RefSeq" id="XP_007685317.1">
    <property type="nucleotide sequence ID" value="XM_007687127.1"/>
</dbReference>
<evidence type="ECO:0000313" key="1">
    <source>
        <dbReference type="EMBL" id="EUC48141.1"/>
    </source>
</evidence>